<dbReference type="Gene3D" id="3.40.50.300">
    <property type="entry name" value="P-loop containing nucleotide triphosphate hydrolases"/>
    <property type="match status" value="1"/>
</dbReference>
<comment type="subcellular location">
    <subcellularLocation>
        <location evidence="10">Cell membrane</location>
        <topology evidence="10">Peripheral membrane protein</topology>
        <orientation evidence="10">Cytoplasmic side</orientation>
    </subcellularLocation>
    <subcellularLocation>
        <location evidence="10">Cytoplasm</location>
    </subcellularLocation>
</comment>
<feature type="compositionally biased region" description="Low complexity" evidence="11">
    <location>
        <begin position="51"/>
        <end position="69"/>
    </location>
</feature>
<proteinExistence type="inferred from homology"/>
<dbReference type="Proteomes" id="UP000887228">
    <property type="component" value="Unassembled WGS sequence"/>
</dbReference>
<dbReference type="PANTHER" id="PTHR43134">
    <property type="entry name" value="SIGNAL RECOGNITION PARTICLE RECEPTOR SUBUNIT ALPHA"/>
    <property type="match status" value="1"/>
</dbReference>
<dbReference type="EMBL" id="BPMT01000002">
    <property type="protein sequence ID" value="GIZ91708.1"/>
    <property type="molecule type" value="Genomic_DNA"/>
</dbReference>
<dbReference type="AlphaFoldDB" id="A0AA37CD65"/>
<feature type="binding site" evidence="10">
    <location>
        <begin position="420"/>
        <end position="423"/>
    </location>
    <ligand>
        <name>GTP</name>
        <dbReference type="ChEBI" id="CHEBI:37565"/>
    </ligand>
</feature>
<comment type="subunit">
    <text evidence="10">Part of the signal recognition particle protein translocation system, which is composed of SRP and FtsY. SRP is a ribonucleoprotein composed of Ffh and a 4.5S RNA molecule.</text>
</comment>
<keyword evidence="5 10" id="KW-0342">GTP-binding</keyword>
<evidence type="ECO:0000313" key="13">
    <source>
        <dbReference type="EMBL" id="GIZ87485.1"/>
    </source>
</evidence>
<dbReference type="Pfam" id="PF02881">
    <property type="entry name" value="SRP54_N"/>
    <property type="match status" value="1"/>
</dbReference>
<feature type="compositionally biased region" description="Basic and acidic residues" evidence="11">
    <location>
        <begin position="1"/>
        <end position="19"/>
    </location>
</feature>
<evidence type="ECO:0000256" key="3">
    <source>
        <dbReference type="ARBA" id="ARBA00022741"/>
    </source>
</evidence>
<dbReference type="InterPro" id="IPR003593">
    <property type="entry name" value="AAA+_ATPase"/>
</dbReference>
<evidence type="ECO:0000256" key="7">
    <source>
        <dbReference type="ARBA" id="ARBA00023170"/>
    </source>
</evidence>
<accession>A0AA37CD65</accession>
<dbReference type="RefSeq" id="WP_203789183.1">
    <property type="nucleotide sequence ID" value="NZ_AP024354.1"/>
</dbReference>
<dbReference type="HAMAP" id="MF_00920">
    <property type="entry name" value="FtsY"/>
    <property type="match status" value="1"/>
</dbReference>
<dbReference type="SMART" id="SM00962">
    <property type="entry name" value="SRP54"/>
    <property type="match status" value="1"/>
</dbReference>
<evidence type="ECO:0000256" key="6">
    <source>
        <dbReference type="ARBA" id="ARBA00023136"/>
    </source>
</evidence>
<comment type="similarity">
    <text evidence="10">Belongs to the GTP-binding SRP family. FtsY subfamily.</text>
</comment>
<keyword evidence="1 10" id="KW-1003">Cell membrane</keyword>
<comment type="catalytic activity">
    <reaction evidence="8 10">
        <text>GTP + H2O = GDP + phosphate + H(+)</text>
        <dbReference type="Rhea" id="RHEA:19669"/>
        <dbReference type="ChEBI" id="CHEBI:15377"/>
        <dbReference type="ChEBI" id="CHEBI:15378"/>
        <dbReference type="ChEBI" id="CHEBI:37565"/>
        <dbReference type="ChEBI" id="CHEBI:43474"/>
        <dbReference type="ChEBI" id="CHEBI:58189"/>
        <dbReference type="EC" id="3.6.5.4"/>
    </reaction>
</comment>
<evidence type="ECO:0000259" key="12">
    <source>
        <dbReference type="PROSITE" id="PS00300"/>
    </source>
</evidence>
<dbReference type="Gene3D" id="1.20.120.140">
    <property type="entry name" value="Signal recognition particle SRP54, nucleotide-binding domain"/>
    <property type="match status" value="1"/>
</dbReference>
<keyword evidence="4 10" id="KW-0378">Hydrolase</keyword>
<dbReference type="PROSITE" id="PS00300">
    <property type="entry name" value="SRP54"/>
    <property type="match status" value="1"/>
</dbReference>
<dbReference type="GO" id="GO:0003924">
    <property type="term" value="F:GTPase activity"/>
    <property type="evidence" value="ECO:0007669"/>
    <property type="project" value="UniProtKB-UniRule"/>
</dbReference>
<dbReference type="SMART" id="SM00382">
    <property type="entry name" value="AAA"/>
    <property type="match status" value="1"/>
</dbReference>
<comment type="function">
    <text evidence="9 10">Involved in targeting and insertion of nascent membrane proteins into the cytoplasmic membrane. Acts as a receptor for the complex formed by the signal recognition particle (SRP) and the ribosome-nascent chain (RNC). Interaction with SRP-RNC leads to the transfer of the RNC complex to the Sec translocase for insertion into the membrane, the hydrolysis of GTP by both Ffh and FtsY, and the dissociation of the SRP-FtsY complex into the individual components.</text>
</comment>
<dbReference type="InterPro" id="IPR027417">
    <property type="entry name" value="P-loop_NTPase"/>
</dbReference>
<dbReference type="EC" id="3.6.5.4" evidence="10"/>
<evidence type="ECO:0000256" key="8">
    <source>
        <dbReference type="ARBA" id="ARBA00048027"/>
    </source>
</evidence>
<evidence type="ECO:0000256" key="5">
    <source>
        <dbReference type="ARBA" id="ARBA00023134"/>
    </source>
</evidence>
<protein>
    <recommendedName>
        <fullName evidence="10">Signal recognition particle receptor FtsY</fullName>
        <shortName evidence="10">SRP receptor</shortName>
        <ecNumber evidence="10">3.6.5.4</ecNumber>
    </recommendedName>
</protein>
<keyword evidence="3 10" id="KW-0547">Nucleotide-binding</keyword>
<evidence type="ECO:0000313" key="15">
    <source>
        <dbReference type="Proteomes" id="UP000887212"/>
    </source>
</evidence>
<dbReference type="FunFam" id="1.20.120.140:FF:000002">
    <property type="entry name" value="Signal recognition particle receptor FtsY"/>
    <property type="match status" value="1"/>
</dbReference>
<dbReference type="NCBIfam" id="TIGR00064">
    <property type="entry name" value="ftsY"/>
    <property type="match status" value="1"/>
</dbReference>
<dbReference type="SUPFAM" id="SSF47364">
    <property type="entry name" value="Domain of the SRP/SRP receptor G-proteins"/>
    <property type="match status" value="1"/>
</dbReference>
<organism evidence="13 15">
    <name type="scientific">Aquipseudomonas alcaligenes</name>
    <name type="common">Pseudomonas alcaligenes</name>
    <dbReference type="NCBI Taxonomy" id="43263"/>
    <lineage>
        <taxon>Bacteria</taxon>
        <taxon>Pseudomonadati</taxon>
        <taxon>Pseudomonadota</taxon>
        <taxon>Gammaproteobacteria</taxon>
        <taxon>Pseudomonadales</taxon>
        <taxon>Pseudomonadaceae</taxon>
        <taxon>Aquipseudomonas</taxon>
    </lineage>
</organism>
<dbReference type="GO" id="GO:0005737">
    <property type="term" value="C:cytoplasm"/>
    <property type="evidence" value="ECO:0007669"/>
    <property type="project" value="UniProtKB-SubCell"/>
</dbReference>
<dbReference type="SMART" id="SM00963">
    <property type="entry name" value="SRP54_N"/>
    <property type="match status" value="1"/>
</dbReference>
<dbReference type="SUPFAM" id="SSF52540">
    <property type="entry name" value="P-loop containing nucleoside triphosphate hydrolases"/>
    <property type="match status" value="1"/>
</dbReference>
<dbReference type="InterPro" id="IPR042101">
    <property type="entry name" value="SRP54_N_sf"/>
</dbReference>
<dbReference type="Proteomes" id="UP000887212">
    <property type="component" value="Unassembled WGS sequence"/>
</dbReference>
<evidence type="ECO:0000256" key="10">
    <source>
        <dbReference type="HAMAP-Rule" id="MF_00920"/>
    </source>
</evidence>
<feature type="binding site" evidence="10">
    <location>
        <begin position="274"/>
        <end position="281"/>
    </location>
    <ligand>
        <name>GTP</name>
        <dbReference type="ChEBI" id="CHEBI:37565"/>
    </ligand>
</feature>
<comment type="caution">
    <text evidence="13">The sequence shown here is derived from an EMBL/GenBank/DDBJ whole genome shotgun (WGS) entry which is preliminary data.</text>
</comment>
<name>A0AA37CD65_AQUAC</name>
<dbReference type="InterPro" id="IPR000897">
    <property type="entry name" value="SRP54_GTPase_dom"/>
</dbReference>
<dbReference type="EMBL" id="BPMS01000002">
    <property type="protein sequence ID" value="GIZ87485.1"/>
    <property type="molecule type" value="Genomic_DNA"/>
</dbReference>
<reference evidence="13 16" key="1">
    <citation type="submission" date="2021-07" db="EMBL/GenBank/DDBJ databases">
        <title>Whole genome sequencing of carbapenem-resistant Pseudomonas spp. isolated in Japan.</title>
        <authorList>
            <person name="Suzuki M."/>
            <person name="Maehana S."/>
            <person name="Kitasato H."/>
        </authorList>
    </citation>
    <scope>NUCLEOTIDE SEQUENCE</scope>
    <source>
        <strain evidence="13">KAM435</strain>
        <strain evidence="14 16">KAM436</strain>
    </source>
</reference>
<dbReference type="CDD" id="cd17874">
    <property type="entry name" value="FtsY"/>
    <property type="match status" value="1"/>
</dbReference>
<dbReference type="GO" id="GO:0005886">
    <property type="term" value="C:plasma membrane"/>
    <property type="evidence" value="ECO:0007669"/>
    <property type="project" value="UniProtKB-SubCell"/>
</dbReference>
<dbReference type="FunFam" id="3.40.50.300:FF:000053">
    <property type="entry name" value="Signal recognition particle receptor FtsY"/>
    <property type="match status" value="1"/>
</dbReference>
<feature type="region of interest" description="Disordered" evidence="11">
    <location>
        <begin position="1"/>
        <end position="69"/>
    </location>
</feature>
<dbReference type="Pfam" id="PF00448">
    <property type="entry name" value="SRP54"/>
    <property type="match status" value="1"/>
</dbReference>
<dbReference type="PANTHER" id="PTHR43134:SF1">
    <property type="entry name" value="SIGNAL RECOGNITION PARTICLE RECEPTOR SUBUNIT ALPHA"/>
    <property type="match status" value="1"/>
</dbReference>
<dbReference type="InterPro" id="IPR036225">
    <property type="entry name" value="SRP/SRP_N"/>
</dbReference>
<dbReference type="GO" id="GO:0005525">
    <property type="term" value="F:GTP binding"/>
    <property type="evidence" value="ECO:0007669"/>
    <property type="project" value="UniProtKB-UniRule"/>
</dbReference>
<feature type="compositionally biased region" description="Low complexity" evidence="11">
    <location>
        <begin position="30"/>
        <end position="43"/>
    </location>
</feature>
<keyword evidence="2 10" id="KW-0963">Cytoplasm</keyword>
<dbReference type="GO" id="GO:0006614">
    <property type="term" value="P:SRP-dependent cotranslational protein targeting to membrane"/>
    <property type="evidence" value="ECO:0007669"/>
    <property type="project" value="InterPro"/>
</dbReference>
<sequence length="473" mass="49894">MFGSQDDKPSPEQSGEKKSLFGWLRKKPEAAQVAAEQAQSAPTPEAPPAEPVATVPAAPVEAPAPAAPAEVVEVPAAVEQAPTMVTEPVPVAPAIVEPTDTAPPTVAVDETPRPAFSRFRINAGTEVTHPVHEQPLPVEVLPEPQPEAEAAPVQVEQSKPGDNQGGWFARLKQSLSKTSASLGEGMASLFLGKKAIDDDLLEELETRLLTADVGVEATGVIIDSLTKRVARKELADSGALYKALQEELGALLKPVEQPLLIAAEKQPYVILVVGVNGVGKTTTIGKLAKKLQGEGKKVMLAAGDTFRAAAVEQLQVWGERNNIAVIAQHTGADSASVIFDAVQAAKARGIDVLIADTAGRLHTKDNLMEELKKVRRVIGKLDETAPHEVLLVLDAGTGQNAINQTKQFNQAVALTGLALTKLDGTAKGGVIFALAKQFGLPIRYIGVGEGIDDLRTFVAEDFVQALFAEKEQG</sequence>
<evidence type="ECO:0000313" key="14">
    <source>
        <dbReference type="EMBL" id="GIZ91708.1"/>
    </source>
</evidence>
<feature type="domain" description="SRP54-type proteins GTP-binding" evidence="12">
    <location>
        <begin position="441"/>
        <end position="454"/>
    </location>
</feature>
<gene>
    <name evidence="10" type="primary">ftsY</name>
    <name evidence="13" type="ORF">KAM435_08120</name>
    <name evidence="14" type="ORF">KAM436_06760</name>
</gene>
<dbReference type="InterPro" id="IPR013822">
    <property type="entry name" value="Signal_recog_particl_SRP54_hlx"/>
</dbReference>
<keyword evidence="7 10" id="KW-0675">Receptor</keyword>
<evidence type="ECO:0000313" key="16">
    <source>
        <dbReference type="Proteomes" id="UP000887228"/>
    </source>
</evidence>
<evidence type="ECO:0000256" key="9">
    <source>
        <dbReference type="ARBA" id="ARBA00053570"/>
    </source>
</evidence>
<evidence type="ECO:0000256" key="1">
    <source>
        <dbReference type="ARBA" id="ARBA00022475"/>
    </source>
</evidence>
<feature type="binding site" evidence="10">
    <location>
        <begin position="356"/>
        <end position="360"/>
    </location>
    <ligand>
        <name>GTP</name>
        <dbReference type="ChEBI" id="CHEBI:37565"/>
    </ligand>
</feature>
<evidence type="ECO:0000256" key="11">
    <source>
        <dbReference type="SAM" id="MobiDB-lite"/>
    </source>
</evidence>
<keyword evidence="6 10" id="KW-0472">Membrane</keyword>
<dbReference type="GO" id="GO:0005047">
    <property type="term" value="F:signal recognition particle binding"/>
    <property type="evidence" value="ECO:0007669"/>
    <property type="project" value="TreeGrafter"/>
</dbReference>
<evidence type="ECO:0000256" key="4">
    <source>
        <dbReference type="ARBA" id="ARBA00022801"/>
    </source>
</evidence>
<dbReference type="InterPro" id="IPR004390">
    <property type="entry name" value="SR_rcpt_FtsY"/>
</dbReference>
<evidence type="ECO:0000256" key="2">
    <source>
        <dbReference type="ARBA" id="ARBA00022490"/>
    </source>
</evidence>